<evidence type="ECO:0000259" key="6">
    <source>
        <dbReference type="Pfam" id="PF00669"/>
    </source>
</evidence>
<dbReference type="PANTHER" id="PTHR42792:SF1">
    <property type="entry name" value="FLAGELLAR HOOK-ASSOCIATED PROTEIN 3"/>
    <property type="match status" value="1"/>
</dbReference>
<evidence type="ECO:0000256" key="5">
    <source>
        <dbReference type="ARBA" id="ARBA00023143"/>
    </source>
</evidence>
<dbReference type="InterPro" id="IPR001492">
    <property type="entry name" value="Flagellin"/>
</dbReference>
<dbReference type="Pfam" id="PF00669">
    <property type="entry name" value="Flagellin_N"/>
    <property type="match status" value="1"/>
</dbReference>
<sequence>MRISTAQAFNNGISGLQNNYGNITRTQEEISTGKKILTPADDPVASIKLLQISQEEALNSQYNTGMTAAKNSLNSEEAMLSSVETVLSRIREIAVQAGNGALDATDRASLAKEVGQREDELMNLMNSKDASGKYLFSGSMGDTQPYVRNADGTYSYNGDEGQRSVQIASSTFLPLSDSGKDAFENNFNANRVTTAKVDTNTGTGRISLGLVEDKAAYDSAFPQDIAANPTATPPVPASKGSVGIHFLDDKSYVIYDPREAAIDWTTYDAANPPAGQLGAGTLDNNPATSDFIRFGGIKVQLDGVPAKGDEFTIRRNNDQEKRSLLNVVSDLRKALESGDNTTEGAYRVRDSGAVALSNLDTAYSQVDSVRGKIGARLNTIESTSSFIADVSLVNKSVQSDLQDLDYAEALSRYSLQNTVLQATQQSFVKVAQLSLFNYL</sequence>
<keyword evidence="8" id="KW-0969">Cilium</keyword>
<evidence type="ECO:0000256" key="4">
    <source>
        <dbReference type="ARBA" id="ARBA00022525"/>
    </source>
</evidence>
<keyword evidence="9" id="KW-1185">Reference proteome</keyword>
<dbReference type="Pfam" id="PF00700">
    <property type="entry name" value="Flagellin_C"/>
    <property type="match status" value="1"/>
</dbReference>
<dbReference type="Proteomes" id="UP001372714">
    <property type="component" value="Chromosome"/>
</dbReference>
<evidence type="ECO:0000256" key="1">
    <source>
        <dbReference type="ARBA" id="ARBA00004365"/>
    </source>
</evidence>
<reference evidence="8 9" key="1">
    <citation type="submission" date="2024-02" db="EMBL/GenBank/DDBJ databases">
        <title>The whole genome sequence of Pseudomonas benzopyrenica MLY92.</title>
        <authorList>
            <person name="Liu Y."/>
        </authorList>
    </citation>
    <scope>NUCLEOTIDE SEQUENCE [LARGE SCALE GENOMIC DNA]</scope>
    <source>
        <strain evidence="8 9">MLY92</strain>
    </source>
</reference>
<feature type="domain" description="Flagellin N-terminal" evidence="6">
    <location>
        <begin position="3"/>
        <end position="139"/>
    </location>
</feature>
<evidence type="ECO:0000256" key="2">
    <source>
        <dbReference type="ARBA" id="ARBA00004613"/>
    </source>
</evidence>
<dbReference type="InterPro" id="IPR013384">
    <property type="entry name" value="Flagell_FlgL"/>
</dbReference>
<evidence type="ECO:0000313" key="9">
    <source>
        <dbReference type="Proteomes" id="UP001372714"/>
    </source>
</evidence>
<organism evidence="8 9">
    <name type="scientific">Pseudomonas benzopyrenica</name>
    <dbReference type="NCBI Taxonomy" id="2993566"/>
    <lineage>
        <taxon>Bacteria</taxon>
        <taxon>Pseudomonadati</taxon>
        <taxon>Pseudomonadota</taxon>
        <taxon>Gammaproteobacteria</taxon>
        <taxon>Pseudomonadales</taxon>
        <taxon>Pseudomonadaceae</taxon>
        <taxon>Pseudomonas</taxon>
    </lineage>
</organism>
<feature type="domain" description="Flagellin C-terminal" evidence="7">
    <location>
        <begin position="357"/>
        <end position="439"/>
    </location>
</feature>
<dbReference type="SUPFAM" id="SSF64518">
    <property type="entry name" value="Phase 1 flagellin"/>
    <property type="match status" value="1"/>
</dbReference>
<accession>A0ABZ2FK95</accession>
<keyword evidence="8" id="KW-0282">Flagellum</keyword>
<evidence type="ECO:0000259" key="7">
    <source>
        <dbReference type="Pfam" id="PF00700"/>
    </source>
</evidence>
<dbReference type="NCBIfam" id="TIGR02550">
    <property type="entry name" value="flagell_flgL"/>
    <property type="match status" value="1"/>
</dbReference>
<evidence type="ECO:0000256" key="3">
    <source>
        <dbReference type="ARBA" id="ARBA00005709"/>
    </source>
</evidence>
<dbReference type="InterPro" id="IPR001029">
    <property type="entry name" value="Flagellin_N"/>
</dbReference>
<keyword evidence="5" id="KW-0975">Bacterial flagellum</keyword>
<dbReference type="InterPro" id="IPR046358">
    <property type="entry name" value="Flagellin_C"/>
</dbReference>
<dbReference type="PANTHER" id="PTHR42792">
    <property type="entry name" value="FLAGELLIN"/>
    <property type="match status" value="1"/>
</dbReference>
<dbReference type="RefSeq" id="WP_338544810.1">
    <property type="nucleotide sequence ID" value="NZ_CP145723.1"/>
</dbReference>
<keyword evidence="8" id="KW-0966">Cell projection</keyword>
<name>A0ABZ2FK95_9PSED</name>
<comment type="similarity">
    <text evidence="3">Belongs to the bacterial flagellin family.</text>
</comment>
<keyword evidence="4" id="KW-0964">Secreted</keyword>
<protein>
    <submittedName>
        <fullName evidence="8">Flagellar hook-associated protein FlgL</fullName>
    </submittedName>
</protein>
<proteinExistence type="inferred from homology"/>
<evidence type="ECO:0000313" key="8">
    <source>
        <dbReference type="EMBL" id="WWM65247.1"/>
    </source>
</evidence>
<dbReference type="EMBL" id="CP145723">
    <property type="protein sequence ID" value="WWM65247.1"/>
    <property type="molecule type" value="Genomic_DNA"/>
</dbReference>
<dbReference type="Gene3D" id="1.20.1330.10">
    <property type="entry name" value="f41 fragment of flagellin, N-terminal domain"/>
    <property type="match status" value="2"/>
</dbReference>
<comment type="subcellular location">
    <subcellularLocation>
        <location evidence="1">Bacterial flagellum</location>
    </subcellularLocation>
    <subcellularLocation>
        <location evidence="2">Secreted</location>
    </subcellularLocation>
</comment>
<gene>
    <name evidence="8" type="primary">flgL</name>
    <name evidence="8" type="ORF">V6W80_16175</name>
</gene>